<reference evidence="1" key="1">
    <citation type="submission" date="2022-02" db="EMBL/GenBank/DDBJ databases">
        <title>Halalkalibacter sp. nov. isolated from Lonar Lake, India.</title>
        <authorList>
            <person name="Joshi A."/>
            <person name="Thite S."/>
            <person name="Lodha T."/>
        </authorList>
    </citation>
    <scope>NUCLEOTIDE SEQUENCE</scope>
    <source>
        <strain evidence="1">MEB205</strain>
    </source>
</reference>
<proteinExistence type="predicted"/>
<accession>A0A9X2A0V1</accession>
<name>A0A9X2A0V1_9BACI</name>
<organism evidence="1 2">
    <name type="scientific">Halalkalibacter alkaliphilus</name>
    <dbReference type="NCBI Taxonomy" id="2917993"/>
    <lineage>
        <taxon>Bacteria</taxon>
        <taxon>Bacillati</taxon>
        <taxon>Bacillota</taxon>
        <taxon>Bacilli</taxon>
        <taxon>Bacillales</taxon>
        <taxon>Bacillaceae</taxon>
        <taxon>Halalkalibacter</taxon>
    </lineage>
</organism>
<evidence type="ECO:0000313" key="1">
    <source>
        <dbReference type="EMBL" id="MCL7746635.1"/>
    </source>
</evidence>
<keyword evidence="2" id="KW-1185">Reference proteome</keyword>
<gene>
    <name evidence="1" type="ORF">MF646_05795</name>
</gene>
<evidence type="ECO:0000313" key="2">
    <source>
        <dbReference type="Proteomes" id="UP001139150"/>
    </source>
</evidence>
<protein>
    <recommendedName>
        <fullName evidence="3">DeoR C-terminal sensor domain-containing protein</fullName>
    </recommendedName>
</protein>
<evidence type="ECO:0008006" key="3">
    <source>
        <dbReference type="Google" id="ProtNLM"/>
    </source>
</evidence>
<comment type="caution">
    <text evidence="1">The sequence shown here is derived from an EMBL/GenBank/DDBJ whole genome shotgun (WGS) entry which is preliminary data.</text>
</comment>
<sequence>MIDISDEIYLLADHTKFVKQAFSRVGTIHTIITDSNTNQEQIEEFQDLGIRIIRS</sequence>
<dbReference type="RefSeq" id="WP_250095547.1">
    <property type="nucleotide sequence ID" value="NZ_JAKRYL010000004.1"/>
</dbReference>
<dbReference type="AlphaFoldDB" id="A0A9X2A0V1"/>
<dbReference type="Proteomes" id="UP001139150">
    <property type="component" value="Unassembled WGS sequence"/>
</dbReference>
<dbReference type="EMBL" id="JAKRYL010000004">
    <property type="protein sequence ID" value="MCL7746635.1"/>
    <property type="molecule type" value="Genomic_DNA"/>
</dbReference>